<evidence type="ECO:0000313" key="3">
    <source>
        <dbReference type="EMBL" id="PZP28373.1"/>
    </source>
</evidence>
<keyword evidence="2" id="KW-1133">Transmembrane helix</keyword>
<dbReference type="Pfam" id="PF03929">
    <property type="entry name" value="PepSY_TM"/>
    <property type="match status" value="1"/>
</dbReference>
<evidence type="ECO:0000313" key="4">
    <source>
        <dbReference type="Proteomes" id="UP000249633"/>
    </source>
</evidence>
<keyword evidence="2" id="KW-0472">Membrane</keyword>
<dbReference type="AlphaFoldDB" id="A0A2W5DDA2"/>
<keyword evidence="2" id="KW-0812">Transmembrane</keyword>
<comment type="caution">
    <text evidence="3">The sequence shown here is derived from an EMBL/GenBank/DDBJ whole genome shotgun (WGS) entry which is preliminary data.</text>
</comment>
<proteinExistence type="predicted"/>
<dbReference type="PANTHER" id="PTHR34219:SF3">
    <property type="entry name" value="BLL7967 PROTEIN"/>
    <property type="match status" value="1"/>
</dbReference>
<evidence type="ECO:0000256" key="2">
    <source>
        <dbReference type="SAM" id="Phobius"/>
    </source>
</evidence>
<reference evidence="3 4" key="1">
    <citation type="submission" date="2017-08" db="EMBL/GenBank/DDBJ databases">
        <title>Infants hospitalized years apart are colonized by the same room-sourced microbial strains.</title>
        <authorList>
            <person name="Brooks B."/>
            <person name="Olm M.R."/>
            <person name="Firek B.A."/>
            <person name="Baker R."/>
            <person name="Thomas B.C."/>
            <person name="Morowitz M.J."/>
            <person name="Banfield J.F."/>
        </authorList>
    </citation>
    <scope>NUCLEOTIDE SEQUENCE [LARGE SCALE GENOMIC DNA]</scope>
    <source>
        <strain evidence="3">S2_012_000_R2_81</strain>
    </source>
</reference>
<accession>A0A2W5DDA2</accession>
<dbReference type="InterPro" id="IPR005625">
    <property type="entry name" value="PepSY-ass_TM"/>
</dbReference>
<feature type="region of interest" description="Disordered" evidence="1">
    <location>
        <begin position="247"/>
        <end position="277"/>
    </location>
</feature>
<feature type="transmembrane region" description="Helical" evidence="2">
    <location>
        <begin position="205"/>
        <end position="225"/>
    </location>
</feature>
<name>A0A2W5DDA2_9BURK</name>
<protein>
    <recommendedName>
        <fullName evidence="5">PepSY domain-containing protein</fullName>
    </recommendedName>
</protein>
<dbReference type="PANTHER" id="PTHR34219">
    <property type="entry name" value="IRON-REGULATED INNER MEMBRANE PROTEIN-RELATED"/>
    <property type="match status" value="1"/>
</dbReference>
<sequence>MMRKPLTLLHRWVGLVAGLVLALLGLTGSLMVWQAPLDAALNPQWFSAPAQACPAPPRPVERTLALLAEHAPQARAQTVVAPREPGAAYQVWERREAASGQRREHFIDPACGLYLGQRDRGALRLDAAHAVPLLYELHSRLLSGDTGHEIAGITALLFTGLTLTGLWLAWPPAARGRRLRAWRQALSVSTAGPPTRRWYELHRAAGLWLTPLALLVSLTGAALVFQTPVRDAIAAVLPVQRLAKLPGSKGAKAGKAGPADTRPAPAQDPAPAASAPDEWLAVAQQQFPTARWSRLTLPTSNQGLAEVRLLQPGELRAATGFTRVRLDRQGQVRERYDPLQAPSGSQLIDAVFPLHSAEPFGLAIRLLWSAFGLLPATLLATGAWLWWRRQRRRHAASAAPVTTAAGRVG</sequence>
<evidence type="ECO:0008006" key="5">
    <source>
        <dbReference type="Google" id="ProtNLM"/>
    </source>
</evidence>
<gene>
    <name evidence="3" type="ORF">DI603_19610</name>
</gene>
<feature type="transmembrane region" description="Helical" evidence="2">
    <location>
        <begin position="150"/>
        <end position="170"/>
    </location>
</feature>
<dbReference type="Proteomes" id="UP000249633">
    <property type="component" value="Unassembled WGS sequence"/>
</dbReference>
<feature type="transmembrane region" description="Helical" evidence="2">
    <location>
        <begin position="366"/>
        <end position="387"/>
    </location>
</feature>
<evidence type="ECO:0000256" key="1">
    <source>
        <dbReference type="SAM" id="MobiDB-lite"/>
    </source>
</evidence>
<feature type="transmembrane region" description="Helical" evidence="2">
    <location>
        <begin position="12"/>
        <end position="33"/>
    </location>
</feature>
<dbReference type="EMBL" id="QFOD01000023">
    <property type="protein sequence ID" value="PZP28373.1"/>
    <property type="molecule type" value="Genomic_DNA"/>
</dbReference>
<organism evidence="3 4">
    <name type="scientific">Roseateles depolymerans</name>
    <dbReference type="NCBI Taxonomy" id="76731"/>
    <lineage>
        <taxon>Bacteria</taxon>
        <taxon>Pseudomonadati</taxon>
        <taxon>Pseudomonadota</taxon>
        <taxon>Betaproteobacteria</taxon>
        <taxon>Burkholderiales</taxon>
        <taxon>Sphaerotilaceae</taxon>
        <taxon>Roseateles</taxon>
    </lineage>
</organism>